<evidence type="ECO:0000313" key="3">
    <source>
        <dbReference type="EMBL" id="MFD2420279.1"/>
    </source>
</evidence>
<keyword evidence="4" id="KW-1185">Reference proteome</keyword>
<evidence type="ECO:0000256" key="2">
    <source>
        <dbReference type="RuleBase" id="RU000461"/>
    </source>
</evidence>
<organism evidence="3 4">
    <name type="scientific">Amycolatopsis pigmentata</name>
    <dbReference type="NCBI Taxonomy" id="450801"/>
    <lineage>
        <taxon>Bacteria</taxon>
        <taxon>Bacillati</taxon>
        <taxon>Actinomycetota</taxon>
        <taxon>Actinomycetes</taxon>
        <taxon>Pseudonocardiales</taxon>
        <taxon>Pseudonocardiaceae</taxon>
        <taxon>Amycolatopsis</taxon>
    </lineage>
</organism>
<comment type="similarity">
    <text evidence="1 2">Belongs to the cytochrome P450 family.</text>
</comment>
<comment type="caution">
    <text evidence="3">The sequence shown here is derived from an EMBL/GenBank/DDBJ whole genome shotgun (WGS) entry which is preliminary data.</text>
</comment>
<dbReference type="PRINTS" id="PR00359">
    <property type="entry name" value="BP450"/>
</dbReference>
<dbReference type="PANTHER" id="PTHR46696">
    <property type="entry name" value="P450, PUTATIVE (EUROFUNG)-RELATED"/>
    <property type="match status" value="1"/>
</dbReference>
<gene>
    <name evidence="3" type="ORF">ACFSXZ_28500</name>
</gene>
<dbReference type="PRINTS" id="PR00385">
    <property type="entry name" value="P450"/>
</dbReference>
<keyword evidence="2" id="KW-0503">Monooxygenase</keyword>
<dbReference type="PANTHER" id="PTHR46696:SF1">
    <property type="entry name" value="CYTOCHROME P450 YJIB-RELATED"/>
    <property type="match status" value="1"/>
</dbReference>
<dbReference type="Pfam" id="PF00067">
    <property type="entry name" value="p450"/>
    <property type="match status" value="1"/>
</dbReference>
<protein>
    <submittedName>
        <fullName evidence="3">Cytochrome P450</fullName>
    </submittedName>
</protein>
<dbReference type="Gene3D" id="1.10.630.10">
    <property type="entry name" value="Cytochrome P450"/>
    <property type="match status" value="1"/>
</dbReference>
<keyword evidence="2" id="KW-0349">Heme</keyword>
<reference evidence="4" key="1">
    <citation type="journal article" date="2019" name="Int. J. Syst. Evol. Microbiol.">
        <title>The Global Catalogue of Microorganisms (GCM) 10K type strain sequencing project: providing services to taxonomists for standard genome sequencing and annotation.</title>
        <authorList>
            <consortium name="The Broad Institute Genomics Platform"/>
            <consortium name="The Broad Institute Genome Sequencing Center for Infectious Disease"/>
            <person name="Wu L."/>
            <person name="Ma J."/>
        </authorList>
    </citation>
    <scope>NUCLEOTIDE SEQUENCE [LARGE SCALE GENOMIC DNA]</scope>
    <source>
        <strain evidence="4">CGMCC 4.7645</strain>
    </source>
</reference>
<dbReference type="CDD" id="cd20625">
    <property type="entry name" value="CYP164-like"/>
    <property type="match status" value="1"/>
</dbReference>
<name>A0ABW5FZ16_9PSEU</name>
<accession>A0ABW5FZ16</accession>
<dbReference type="Proteomes" id="UP001597417">
    <property type="component" value="Unassembled WGS sequence"/>
</dbReference>
<dbReference type="PROSITE" id="PS00086">
    <property type="entry name" value="CYTOCHROME_P450"/>
    <property type="match status" value="1"/>
</dbReference>
<keyword evidence="2" id="KW-0479">Metal-binding</keyword>
<dbReference type="InterPro" id="IPR002397">
    <property type="entry name" value="Cyt_P450_B"/>
</dbReference>
<keyword evidence="2" id="KW-0408">Iron</keyword>
<proteinExistence type="inferred from homology"/>
<sequence length="419" mass="46448">MADTTSGTAVLDSDELDRNIFDDGVFDGFEPHRRGDPYPRYRALQDATPLYKLPEGVYLATRYHDCVSVLTEAKWGRADVNGVNPFAPEYKIENLPFLWHDPPDHTRLRRLVSKAFTPRAVAGWRPLVERTVTRLLDDALAAGEVDLVEAFAYPLPLIVISELLGVPEADRAQVGRWSSILGRGVDPGLLLPPDDIAARAQAMRDGVAYFRELIARRRVEPTDDIVSELVAVEEQGDVLSELELLNTCVMLLNAGFETTVSVLANGTLALMRNPAQLRLWRANPDIATAAVEELLRYEPPLQITTRVAHEEMELAGRTFAAGESLVLLIASANRDPDVFADPDRLDITRYGRQAAAPSVLSFGKGIHFCLGAALARLELEIGFDQLIRRSPGLAQVGDELSWLDNISLRRMRALPVRLR</sequence>
<evidence type="ECO:0000256" key="1">
    <source>
        <dbReference type="ARBA" id="ARBA00010617"/>
    </source>
</evidence>
<dbReference type="InterPro" id="IPR036396">
    <property type="entry name" value="Cyt_P450_sf"/>
</dbReference>
<dbReference type="InterPro" id="IPR017972">
    <property type="entry name" value="Cyt_P450_CS"/>
</dbReference>
<evidence type="ECO:0000313" key="4">
    <source>
        <dbReference type="Proteomes" id="UP001597417"/>
    </source>
</evidence>
<dbReference type="RefSeq" id="WP_378268303.1">
    <property type="nucleotide sequence ID" value="NZ_JBHUKR010000017.1"/>
</dbReference>
<keyword evidence="2" id="KW-0560">Oxidoreductase</keyword>
<dbReference type="EMBL" id="JBHUKR010000017">
    <property type="protein sequence ID" value="MFD2420279.1"/>
    <property type="molecule type" value="Genomic_DNA"/>
</dbReference>
<dbReference type="InterPro" id="IPR001128">
    <property type="entry name" value="Cyt_P450"/>
</dbReference>
<dbReference type="SUPFAM" id="SSF48264">
    <property type="entry name" value="Cytochrome P450"/>
    <property type="match status" value="1"/>
</dbReference>